<proteinExistence type="predicted"/>
<name>A0A0F9JP14_9ZZZZ</name>
<dbReference type="EMBL" id="LAZR01015780">
    <property type="protein sequence ID" value="KKM07401.1"/>
    <property type="molecule type" value="Genomic_DNA"/>
</dbReference>
<organism evidence="1">
    <name type="scientific">marine sediment metagenome</name>
    <dbReference type="NCBI Taxonomy" id="412755"/>
    <lineage>
        <taxon>unclassified sequences</taxon>
        <taxon>metagenomes</taxon>
        <taxon>ecological metagenomes</taxon>
    </lineage>
</organism>
<gene>
    <name evidence="1" type="ORF">LCGC14_1734290</name>
</gene>
<sequence>MQFLEIRNDKTERKNRLINRMKNEKLKDL</sequence>
<comment type="caution">
    <text evidence="1">The sequence shown here is derived from an EMBL/GenBank/DDBJ whole genome shotgun (WGS) entry which is preliminary data.</text>
</comment>
<reference evidence="1" key="1">
    <citation type="journal article" date="2015" name="Nature">
        <title>Complex archaea that bridge the gap between prokaryotes and eukaryotes.</title>
        <authorList>
            <person name="Spang A."/>
            <person name="Saw J.H."/>
            <person name="Jorgensen S.L."/>
            <person name="Zaremba-Niedzwiedzka K."/>
            <person name="Martijn J."/>
            <person name="Lind A.E."/>
            <person name="van Eijk R."/>
            <person name="Schleper C."/>
            <person name="Guy L."/>
            <person name="Ettema T.J."/>
        </authorList>
    </citation>
    <scope>NUCLEOTIDE SEQUENCE</scope>
</reference>
<protein>
    <submittedName>
        <fullName evidence="1">Uncharacterized protein</fullName>
    </submittedName>
</protein>
<accession>A0A0F9JP14</accession>
<dbReference type="AlphaFoldDB" id="A0A0F9JP14"/>
<evidence type="ECO:0000313" key="1">
    <source>
        <dbReference type="EMBL" id="KKM07401.1"/>
    </source>
</evidence>